<dbReference type="InterPro" id="IPR039498">
    <property type="entry name" value="NTP_transf_5"/>
</dbReference>
<dbReference type="Pfam" id="PF14907">
    <property type="entry name" value="NTP_transf_5"/>
    <property type="match status" value="1"/>
</dbReference>
<dbReference type="Proteomes" id="UP001203410">
    <property type="component" value="Unassembled WGS sequence"/>
</dbReference>
<dbReference type="EMBL" id="JAMGBA010000001">
    <property type="protein sequence ID" value="MCL6697380.1"/>
    <property type="molecule type" value="Genomic_DNA"/>
</dbReference>
<organism evidence="1 2">
    <name type="scientific">Sphingomonas caseinilyticus</name>
    <dbReference type="NCBI Taxonomy" id="2908205"/>
    <lineage>
        <taxon>Bacteria</taxon>
        <taxon>Pseudomonadati</taxon>
        <taxon>Pseudomonadota</taxon>
        <taxon>Alphaproteobacteria</taxon>
        <taxon>Sphingomonadales</taxon>
        <taxon>Sphingomonadaceae</taxon>
        <taxon>Sphingomonas</taxon>
    </lineage>
</organism>
<accession>A0ABT0RRT1</accession>
<dbReference type="Gene3D" id="3.30.460.40">
    <property type="match status" value="1"/>
</dbReference>
<name>A0ABT0RRT1_9SPHN</name>
<proteinExistence type="predicted"/>
<protein>
    <submittedName>
        <fullName evidence="1">Nucleotidyltransferase family protein</fullName>
    </submittedName>
</protein>
<reference evidence="1 2" key="1">
    <citation type="submission" date="2022-05" db="EMBL/GenBank/DDBJ databases">
        <authorList>
            <person name="Jo J.-H."/>
            <person name="Im W.-T."/>
        </authorList>
    </citation>
    <scope>NUCLEOTIDE SEQUENCE [LARGE SCALE GENOMIC DNA]</scope>
    <source>
        <strain evidence="1 2">NSE70-1</strain>
    </source>
</reference>
<keyword evidence="2" id="KW-1185">Reference proteome</keyword>
<gene>
    <name evidence="1" type="ORF">LZ496_01060</name>
</gene>
<sequence>MKPLAIGPEFSLLTRCCQWNFRSAPEHARPEILPGLDWNLLVELARRHRVQGLVWNALAKFEDLPHPAKEALSSDARSVAATNLGIAKESQALLQAFEGAGVPLLFVKGLTVGALAYRYPLLKMGWDIDLLIDPRDLEQASDLISSLGYTLQIPADAAKLSAWHARSKESVWDRDGAFHVELHTRLADNPLLIPTIDVHSPNQWVEVAPDIRLPTLAEEELLAYLAVHGASSAWFRLKWISDFAARLAGKSGEDVESLYRQSQQLGSARAFGQALLLADTLFQVLGPSPRLKGLLSEDWTAKLLCEAALRMMTRIGEPTERLLGTLPIHWTQFLLRPGIGFKYSELRRQAGLLSLRH</sequence>
<dbReference type="RefSeq" id="WP_249902754.1">
    <property type="nucleotide sequence ID" value="NZ_JAMGBA010000001.1"/>
</dbReference>
<evidence type="ECO:0000313" key="1">
    <source>
        <dbReference type="EMBL" id="MCL6697380.1"/>
    </source>
</evidence>
<comment type="caution">
    <text evidence="1">The sequence shown here is derived from an EMBL/GenBank/DDBJ whole genome shotgun (WGS) entry which is preliminary data.</text>
</comment>
<evidence type="ECO:0000313" key="2">
    <source>
        <dbReference type="Proteomes" id="UP001203410"/>
    </source>
</evidence>